<evidence type="ECO:0000256" key="2">
    <source>
        <dbReference type="SAM" id="Phobius"/>
    </source>
</evidence>
<dbReference type="HOGENOM" id="CLU_1026705_0_0_1"/>
<proteinExistence type="predicted"/>
<accession>H8WWM0</accession>
<feature type="compositionally biased region" description="Polar residues" evidence="1">
    <location>
        <begin position="50"/>
        <end position="64"/>
    </location>
</feature>
<evidence type="ECO:0000256" key="1">
    <source>
        <dbReference type="SAM" id="MobiDB-lite"/>
    </source>
</evidence>
<feature type="compositionally biased region" description="Basic and acidic residues" evidence="1">
    <location>
        <begin position="68"/>
        <end position="79"/>
    </location>
</feature>
<gene>
    <name evidence="3" type="ORF">CORT_0A04560</name>
</gene>
<dbReference type="OrthoDB" id="4025627at2759"/>
<dbReference type="KEGG" id="cot:CORT_0A04560"/>
<reference evidence="3 4" key="1">
    <citation type="journal article" date="2012" name="PLoS ONE">
        <title>Sequence and analysis of the genome of the pathogenic yeast Candida orthopsilosis.</title>
        <authorList>
            <person name="Riccombeni A."/>
            <person name="Vidanes G."/>
            <person name="Proux-Wera E."/>
            <person name="Wolfe K.H."/>
            <person name="Butler G."/>
        </authorList>
    </citation>
    <scope>NUCLEOTIDE SEQUENCE [LARGE SCALE GENOMIC DNA]</scope>
    <source>
        <strain evidence="3 4">Co 90-125</strain>
    </source>
</reference>
<keyword evidence="2" id="KW-1133">Transmembrane helix</keyword>
<dbReference type="RefSeq" id="XP_003866284.1">
    <property type="nucleotide sequence ID" value="XM_003866236.1"/>
</dbReference>
<dbReference type="AlphaFoldDB" id="H8WWM0"/>
<keyword evidence="4" id="KW-1185">Reference proteome</keyword>
<keyword evidence="2" id="KW-0812">Transmembrane</keyword>
<dbReference type="Proteomes" id="UP000005018">
    <property type="component" value="Chromosome 1"/>
</dbReference>
<feature type="transmembrane region" description="Helical" evidence="2">
    <location>
        <begin position="216"/>
        <end position="243"/>
    </location>
</feature>
<protein>
    <submittedName>
        <fullName evidence="3">Uncharacterized protein</fullName>
    </submittedName>
</protein>
<feature type="compositionally biased region" description="Basic residues" evidence="1">
    <location>
        <begin position="112"/>
        <end position="133"/>
    </location>
</feature>
<organism evidence="3 4">
    <name type="scientific">Candida orthopsilosis (strain 90-125)</name>
    <name type="common">Yeast</name>
    <dbReference type="NCBI Taxonomy" id="1136231"/>
    <lineage>
        <taxon>Eukaryota</taxon>
        <taxon>Fungi</taxon>
        <taxon>Dikarya</taxon>
        <taxon>Ascomycota</taxon>
        <taxon>Saccharomycotina</taxon>
        <taxon>Pichiomycetes</taxon>
        <taxon>Debaryomycetaceae</taxon>
        <taxon>Candida/Lodderomyces clade</taxon>
        <taxon>Candida</taxon>
    </lineage>
</organism>
<dbReference type="EMBL" id="HE681719">
    <property type="protein sequence ID" value="CCG20844.1"/>
    <property type="molecule type" value="Genomic_DNA"/>
</dbReference>
<name>H8WWM0_CANO9</name>
<evidence type="ECO:0000313" key="4">
    <source>
        <dbReference type="Proteomes" id="UP000005018"/>
    </source>
</evidence>
<feature type="region of interest" description="Disordered" evidence="1">
    <location>
        <begin position="1"/>
        <end position="26"/>
    </location>
</feature>
<sequence>MASQSVPVDELKHDLHVEPDHGGICNGNITDMEVVIEAETKINGEEEHSNGMTNGDSVHKVSTTDAGDDAKADANKENEVPDATDINGTKSNGEALAKSTTDTAHLEPSTKKQSKTKRRSSSSSSSKHKRPKPKPTTTSNTMVSSSSTSILFGLISYKDYQLRDPIVAFETSLESTNDWMTWLRLELIELVFDSTWRNTDNDDTTSLNQYTSLSQVFGGFILIGFSLTDYALRFAVVLIVAVIKLYLHLIRGIVGVGVKKIGFGGKATTLA</sequence>
<feature type="compositionally biased region" description="Basic and acidic residues" evidence="1">
    <location>
        <begin position="9"/>
        <end position="21"/>
    </location>
</feature>
<evidence type="ECO:0000313" key="3">
    <source>
        <dbReference type="EMBL" id="CCG20844.1"/>
    </source>
</evidence>
<feature type="compositionally biased region" description="Basic and acidic residues" evidence="1">
    <location>
        <begin position="40"/>
        <end position="49"/>
    </location>
</feature>
<dbReference type="GeneID" id="14536912"/>
<feature type="region of interest" description="Disordered" evidence="1">
    <location>
        <begin position="40"/>
        <end position="143"/>
    </location>
</feature>
<keyword evidence="2" id="KW-0472">Membrane</keyword>
<feature type="compositionally biased region" description="Polar residues" evidence="1">
    <location>
        <begin position="86"/>
        <end position="103"/>
    </location>
</feature>